<organism evidence="5 6">
    <name type="scientific">Cyclotella atomus</name>
    <dbReference type="NCBI Taxonomy" id="382360"/>
    <lineage>
        <taxon>Eukaryota</taxon>
        <taxon>Sar</taxon>
        <taxon>Stramenopiles</taxon>
        <taxon>Ochrophyta</taxon>
        <taxon>Bacillariophyta</taxon>
        <taxon>Coscinodiscophyceae</taxon>
        <taxon>Thalassiosirophycidae</taxon>
        <taxon>Stephanodiscales</taxon>
        <taxon>Stephanodiscaceae</taxon>
        <taxon>Cyclotella</taxon>
    </lineage>
</organism>
<dbReference type="PANTHER" id="PTHR14413">
    <property type="entry name" value="RIBOSOMAL PROTEIN L17"/>
    <property type="match status" value="1"/>
</dbReference>
<dbReference type="InterPro" id="IPR000456">
    <property type="entry name" value="Ribosomal_bL17"/>
</dbReference>
<evidence type="ECO:0000256" key="4">
    <source>
        <dbReference type="RuleBase" id="RU000660"/>
    </source>
</evidence>
<reference evidence="5 6" key="1">
    <citation type="submission" date="2024-10" db="EMBL/GenBank/DDBJ databases">
        <title>Updated reference genomes for cyclostephanoid diatoms.</title>
        <authorList>
            <person name="Roberts W.R."/>
            <person name="Alverson A.J."/>
        </authorList>
    </citation>
    <scope>NUCLEOTIDE SEQUENCE [LARGE SCALE GENOMIC DNA]</scope>
    <source>
        <strain evidence="5 6">AJA010-31</strain>
    </source>
</reference>
<protein>
    <recommendedName>
        <fullName evidence="7">50S ribosomal protein L17, chloroplastic</fullName>
    </recommendedName>
</protein>
<keyword evidence="6" id="KW-1185">Reference proteome</keyword>
<dbReference type="PANTHER" id="PTHR14413:SF16">
    <property type="entry name" value="LARGE RIBOSOMAL SUBUNIT PROTEIN BL17M"/>
    <property type="match status" value="1"/>
</dbReference>
<comment type="caution">
    <text evidence="5">The sequence shown here is derived from an EMBL/GenBank/DDBJ whole genome shotgun (WGS) entry which is preliminary data.</text>
</comment>
<keyword evidence="3 4" id="KW-0687">Ribonucleoprotein</keyword>
<sequence length="161" mass="18482">MRKRLAQFRKLGRTPKHKWAMLRNMVTSLIKHERIETTLPKAKELRHLADKVIGYAKKDNPTYGKQLALQVVREKPMVTKLMEVLGPRYADRDGGYTRVLKLSRPRRGDNAPMAVIEYVDRPGEIRAARVPEKRKQQYFNNLGEVLAHAGIKPLPTQTGSD</sequence>
<name>A0ABD3MW17_9STRA</name>
<evidence type="ECO:0000256" key="2">
    <source>
        <dbReference type="ARBA" id="ARBA00022980"/>
    </source>
</evidence>
<keyword evidence="2 4" id="KW-0689">Ribosomal protein</keyword>
<dbReference type="Proteomes" id="UP001530400">
    <property type="component" value="Unassembled WGS sequence"/>
</dbReference>
<dbReference type="Pfam" id="PF01196">
    <property type="entry name" value="Ribosomal_L17"/>
    <property type="match status" value="1"/>
</dbReference>
<evidence type="ECO:0000256" key="1">
    <source>
        <dbReference type="ARBA" id="ARBA00008777"/>
    </source>
</evidence>
<dbReference type="InterPro" id="IPR036373">
    <property type="entry name" value="Ribosomal_bL17_sf"/>
</dbReference>
<evidence type="ECO:0000313" key="6">
    <source>
        <dbReference type="Proteomes" id="UP001530400"/>
    </source>
</evidence>
<dbReference type="GO" id="GO:0005840">
    <property type="term" value="C:ribosome"/>
    <property type="evidence" value="ECO:0007669"/>
    <property type="project" value="UniProtKB-KW"/>
</dbReference>
<evidence type="ECO:0008006" key="7">
    <source>
        <dbReference type="Google" id="ProtNLM"/>
    </source>
</evidence>
<comment type="similarity">
    <text evidence="1 4">Belongs to the bacterial ribosomal protein bL17 family.</text>
</comment>
<dbReference type="NCBIfam" id="TIGR00059">
    <property type="entry name" value="L17"/>
    <property type="match status" value="1"/>
</dbReference>
<proteinExistence type="inferred from homology"/>
<evidence type="ECO:0000256" key="3">
    <source>
        <dbReference type="ARBA" id="ARBA00023274"/>
    </source>
</evidence>
<dbReference type="Gene3D" id="3.90.1030.10">
    <property type="entry name" value="Ribosomal protein L17"/>
    <property type="match status" value="1"/>
</dbReference>
<dbReference type="SUPFAM" id="SSF64263">
    <property type="entry name" value="Prokaryotic ribosomal protein L17"/>
    <property type="match status" value="1"/>
</dbReference>
<gene>
    <name evidence="5" type="ORF">ACHAWO_008291</name>
</gene>
<dbReference type="EMBL" id="JALLPJ020001353">
    <property type="protein sequence ID" value="KAL3768123.1"/>
    <property type="molecule type" value="Genomic_DNA"/>
</dbReference>
<dbReference type="HAMAP" id="MF_01368">
    <property type="entry name" value="Ribosomal_bL17"/>
    <property type="match status" value="1"/>
</dbReference>
<dbReference type="GO" id="GO:1990904">
    <property type="term" value="C:ribonucleoprotein complex"/>
    <property type="evidence" value="ECO:0007669"/>
    <property type="project" value="UniProtKB-KW"/>
</dbReference>
<accession>A0ABD3MW17</accession>
<dbReference type="AlphaFoldDB" id="A0ABD3MW17"/>
<evidence type="ECO:0000313" key="5">
    <source>
        <dbReference type="EMBL" id="KAL3768123.1"/>
    </source>
</evidence>